<comment type="caution">
    <text evidence="2">The sequence shown here is derived from an EMBL/GenBank/DDBJ whole genome shotgun (WGS) entry which is preliminary data.</text>
</comment>
<dbReference type="FunCoup" id="A0A1Q3B4B0">
    <property type="interactions" value="779"/>
</dbReference>
<dbReference type="Pfam" id="PF00646">
    <property type="entry name" value="F-box"/>
    <property type="match status" value="1"/>
</dbReference>
<dbReference type="SUPFAM" id="SSF81383">
    <property type="entry name" value="F-box domain"/>
    <property type="match status" value="1"/>
</dbReference>
<dbReference type="NCBIfam" id="TIGR01640">
    <property type="entry name" value="F_box_assoc_1"/>
    <property type="match status" value="1"/>
</dbReference>
<dbReference type="InterPro" id="IPR050796">
    <property type="entry name" value="SCF_F-box_component"/>
</dbReference>
<dbReference type="OrthoDB" id="591557at2759"/>
<evidence type="ECO:0000313" key="2">
    <source>
        <dbReference type="EMBL" id="GAV62612.1"/>
    </source>
</evidence>
<organism evidence="2 3">
    <name type="scientific">Cephalotus follicularis</name>
    <name type="common">Albany pitcher plant</name>
    <dbReference type="NCBI Taxonomy" id="3775"/>
    <lineage>
        <taxon>Eukaryota</taxon>
        <taxon>Viridiplantae</taxon>
        <taxon>Streptophyta</taxon>
        <taxon>Embryophyta</taxon>
        <taxon>Tracheophyta</taxon>
        <taxon>Spermatophyta</taxon>
        <taxon>Magnoliopsida</taxon>
        <taxon>eudicotyledons</taxon>
        <taxon>Gunneridae</taxon>
        <taxon>Pentapetalae</taxon>
        <taxon>rosids</taxon>
        <taxon>fabids</taxon>
        <taxon>Oxalidales</taxon>
        <taxon>Cephalotaceae</taxon>
        <taxon>Cephalotus</taxon>
    </lineage>
</organism>
<name>A0A1Q3B4B0_CEPFO</name>
<dbReference type="PANTHER" id="PTHR31672:SF13">
    <property type="entry name" value="F-BOX PROTEIN CPR30-LIKE"/>
    <property type="match status" value="1"/>
</dbReference>
<proteinExistence type="predicted"/>
<dbReference type="InterPro" id="IPR036047">
    <property type="entry name" value="F-box-like_dom_sf"/>
</dbReference>
<reference evidence="3" key="1">
    <citation type="submission" date="2016-04" db="EMBL/GenBank/DDBJ databases">
        <title>Cephalotus genome sequencing.</title>
        <authorList>
            <person name="Fukushima K."/>
            <person name="Hasebe M."/>
            <person name="Fang X."/>
        </authorList>
    </citation>
    <scope>NUCLEOTIDE SEQUENCE [LARGE SCALE GENOMIC DNA]</scope>
    <source>
        <strain evidence="3">cv. St1</strain>
    </source>
</reference>
<evidence type="ECO:0000313" key="3">
    <source>
        <dbReference type="Proteomes" id="UP000187406"/>
    </source>
</evidence>
<dbReference type="InterPro" id="IPR017451">
    <property type="entry name" value="F-box-assoc_interact_dom"/>
</dbReference>
<dbReference type="PROSITE" id="PS50181">
    <property type="entry name" value="FBOX"/>
    <property type="match status" value="1"/>
</dbReference>
<dbReference type="InterPro" id="IPR001810">
    <property type="entry name" value="F-box_dom"/>
</dbReference>
<dbReference type="STRING" id="3775.A0A1Q3B4B0"/>
<evidence type="ECO:0000259" key="1">
    <source>
        <dbReference type="PROSITE" id="PS50181"/>
    </source>
</evidence>
<dbReference type="InterPro" id="IPR011043">
    <property type="entry name" value="Gal_Oxase/kelch_b-propeller"/>
</dbReference>
<protein>
    <submittedName>
        <fullName evidence="2">F-box domain-containing protein/FBA_1 domain-containing protein</fullName>
    </submittedName>
</protein>
<dbReference type="InterPro" id="IPR006527">
    <property type="entry name" value="F-box-assoc_dom_typ1"/>
</dbReference>
<dbReference type="AlphaFoldDB" id="A0A1Q3B4B0"/>
<dbReference type="Pfam" id="PF07734">
    <property type="entry name" value="FBA_1"/>
    <property type="match status" value="1"/>
</dbReference>
<sequence length="342" mass="38984">MMVSLPVEIITDILSRLPVKSLCRFRCVSKLSLSIISSSHFAKTHLSQTQSHRLLLSSHSLFSVHHDPSFHDHVVSVDLDFPLKNQHNSDHSIQVLGSCNGLLCIMPQLETFFIYNPSTKESKWVPDFECSIHPSLIDYDVYGFGYAQSVDDYKFVVISCGQVVIVYSLRSNSWKKVLDDDFPYEYPCCEPGTSLNGAVHWLLKRRGGGPCFIAAFNLVEDKFKDLPLPYEVVNFHHFSMGLLKGCLCVVHNDGRAHKEFWVMKEYGLKESWTKVLIADPYYVLRPLCYWKNSKIMLAVDRKQLVLCNPKDGSCKDFVVDGISDKFDAHLYVESLISPNLLH</sequence>
<accession>A0A1Q3B4B0</accession>
<dbReference type="InParanoid" id="A0A1Q3B4B0"/>
<feature type="domain" description="F-box" evidence="1">
    <location>
        <begin position="1"/>
        <end position="45"/>
    </location>
</feature>
<dbReference type="SMART" id="SM00256">
    <property type="entry name" value="FBOX"/>
    <property type="match status" value="1"/>
</dbReference>
<gene>
    <name evidence="2" type="ORF">CFOL_v3_06135</name>
</gene>
<dbReference type="Proteomes" id="UP000187406">
    <property type="component" value="Unassembled WGS sequence"/>
</dbReference>
<dbReference type="Gene3D" id="1.20.1280.50">
    <property type="match status" value="1"/>
</dbReference>
<dbReference type="SUPFAM" id="SSF50965">
    <property type="entry name" value="Galactose oxidase, central domain"/>
    <property type="match status" value="1"/>
</dbReference>
<keyword evidence="3" id="KW-1185">Reference proteome</keyword>
<dbReference type="PANTHER" id="PTHR31672">
    <property type="entry name" value="BNACNNG10540D PROTEIN"/>
    <property type="match status" value="1"/>
</dbReference>
<dbReference type="EMBL" id="BDDD01000265">
    <property type="protein sequence ID" value="GAV62612.1"/>
    <property type="molecule type" value="Genomic_DNA"/>
</dbReference>